<evidence type="ECO:0000256" key="2">
    <source>
        <dbReference type="ARBA" id="ARBA00022692"/>
    </source>
</evidence>
<feature type="transmembrane region" description="Helical" evidence="5">
    <location>
        <begin position="102"/>
        <end position="125"/>
    </location>
</feature>
<evidence type="ECO:0000256" key="1">
    <source>
        <dbReference type="ARBA" id="ARBA00004141"/>
    </source>
</evidence>
<keyword evidence="3 5" id="KW-1133">Transmembrane helix</keyword>
<comment type="caution">
    <text evidence="6">The sequence shown here is derived from an EMBL/GenBank/DDBJ whole genome shotgun (WGS) entry which is preliminary data.</text>
</comment>
<dbReference type="RefSeq" id="WP_223644644.1">
    <property type="nucleotide sequence ID" value="NZ_JAIQBY010000015.1"/>
</dbReference>
<reference evidence="6 7" key="1">
    <citation type="submission" date="2021-09" db="EMBL/GenBank/DDBJ databases">
        <title>WGS of Mycoplasma sp. Zaradi2 strains.</title>
        <authorList>
            <person name="Spergser J."/>
        </authorList>
    </citation>
    <scope>NUCLEOTIDE SEQUENCE [LARGE SCALE GENOMIC DNA]</scope>
    <source>
        <strain evidence="6 7">1331</strain>
    </source>
</reference>
<keyword evidence="7" id="KW-1185">Reference proteome</keyword>
<dbReference type="InterPro" id="IPR023271">
    <property type="entry name" value="Aquaporin-like"/>
</dbReference>
<evidence type="ECO:0000256" key="4">
    <source>
        <dbReference type="ARBA" id="ARBA00023136"/>
    </source>
</evidence>
<feature type="transmembrane region" description="Helical" evidence="5">
    <location>
        <begin position="21"/>
        <end position="50"/>
    </location>
</feature>
<evidence type="ECO:0000256" key="3">
    <source>
        <dbReference type="ARBA" id="ARBA00022989"/>
    </source>
</evidence>
<feature type="transmembrane region" description="Helical" evidence="5">
    <location>
        <begin position="62"/>
        <end position="81"/>
    </location>
</feature>
<evidence type="ECO:0000313" key="6">
    <source>
        <dbReference type="EMBL" id="MBZ4195451.1"/>
    </source>
</evidence>
<dbReference type="SUPFAM" id="SSF81338">
    <property type="entry name" value="Aquaporin-like"/>
    <property type="match status" value="1"/>
</dbReference>
<comment type="subcellular location">
    <subcellularLocation>
        <location evidence="1">Membrane</location>
        <topology evidence="1">Multi-pass membrane protein</topology>
    </subcellularLocation>
</comment>
<sequence>MFRFYHFSKASRENAKEPNDLLTWSINLISEFFGTIFISIAFAGLSILINGRKLGSYMLNDVVVGFYAGFAVIGPASLFFGHWSADMNPINSIYKIINGRDTVLYGMSKIIVQFFGGISAGLMIYTIGTWTNDGNAANIAISAVEVAKKDFLKWNNTGQSALIGGSGWIFFGELTVAAIFLFPSFTPRLNGRNEKYRTIMKMFIFSLCVWTGSLIGSTAINPARGLAQQIPALFFGIKDGSTLHGQTDLILSTIFLVLGGCFAPLFYALVQGFTETYFNPLINKIFYYHNRSKLFMISNKDKLKLKKNKKNINNKQKYE</sequence>
<gene>
    <name evidence="6" type="ORF">LAD73_01795</name>
</gene>
<name>A0A953T6R4_9MOLU</name>
<keyword evidence="2 5" id="KW-0812">Transmembrane</keyword>
<dbReference type="GO" id="GO:0016020">
    <property type="term" value="C:membrane"/>
    <property type="evidence" value="ECO:0007669"/>
    <property type="project" value="UniProtKB-SubCell"/>
</dbReference>
<protein>
    <recommendedName>
        <fullName evidence="8">Glycerol uptake facilitator protein</fullName>
    </recommendedName>
</protein>
<feature type="transmembrane region" description="Helical" evidence="5">
    <location>
        <begin position="161"/>
        <end position="182"/>
    </location>
</feature>
<evidence type="ECO:0000313" key="7">
    <source>
        <dbReference type="Proteomes" id="UP000772186"/>
    </source>
</evidence>
<dbReference type="AlphaFoldDB" id="A0A953T6R4"/>
<proteinExistence type="predicted"/>
<dbReference type="Gene3D" id="1.20.1080.10">
    <property type="entry name" value="Glycerol uptake facilitator protein"/>
    <property type="match status" value="1"/>
</dbReference>
<keyword evidence="4 5" id="KW-0472">Membrane</keyword>
<accession>A0A953T6R4</accession>
<evidence type="ECO:0008006" key="8">
    <source>
        <dbReference type="Google" id="ProtNLM"/>
    </source>
</evidence>
<evidence type="ECO:0000256" key="5">
    <source>
        <dbReference type="SAM" id="Phobius"/>
    </source>
</evidence>
<dbReference type="Proteomes" id="UP000772186">
    <property type="component" value="Unassembled WGS sequence"/>
</dbReference>
<dbReference type="EMBL" id="JAIQBY010000015">
    <property type="protein sequence ID" value="MBZ4195451.1"/>
    <property type="molecule type" value="Genomic_DNA"/>
</dbReference>
<organism evidence="6 7">
    <name type="scientific">Mycoplasma tauri</name>
    <dbReference type="NCBI Taxonomy" id="547987"/>
    <lineage>
        <taxon>Bacteria</taxon>
        <taxon>Bacillati</taxon>
        <taxon>Mycoplasmatota</taxon>
        <taxon>Mollicutes</taxon>
        <taxon>Mycoplasmataceae</taxon>
        <taxon>Mycoplasma</taxon>
    </lineage>
</organism>
<feature type="transmembrane region" description="Helical" evidence="5">
    <location>
        <begin position="249"/>
        <end position="270"/>
    </location>
</feature>
<feature type="transmembrane region" description="Helical" evidence="5">
    <location>
        <begin position="202"/>
        <end position="220"/>
    </location>
</feature>